<organism evidence="2 3">
    <name type="scientific">Paenibacillus solisilvae</name>
    <dbReference type="NCBI Taxonomy" id="2486751"/>
    <lineage>
        <taxon>Bacteria</taxon>
        <taxon>Bacillati</taxon>
        <taxon>Bacillota</taxon>
        <taxon>Bacilli</taxon>
        <taxon>Bacillales</taxon>
        <taxon>Paenibacillaceae</taxon>
        <taxon>Paenibacillus</taxon>
    </lineage>
</organism>
<dbReference type="InterPro" id="IPR048147">
    <property type="entry name" value="CBO0543-like"/>
</dbReference>
<evidence type="ECO:0000256" key="1">
    <source>
        <dbReference type="SAM" id="Phobius"/>
    </source>
</evidence>
<feature type="transmembrane region" description="Helical" evidence="1">
    <location>
        <begin position="6"/>
        <end position="24"/>
    </location>
</feature>
<reference evidence="3" key="1">
    <citation type="journal article" date="2019" name="Int. J. Syst. Evol. Microbiol.">
        <title>The Global Catalogue of Microorganisms (GCM) 10K type strain sequencing project: providing services to taxonomists for standard genome sequencing and annotation.</title>
        <authorList>
            <consortium name="The Broad Institute Genomics Platform"/>
            <consortium name="The Broad Institute Genome Sequencing Center for Infectious Disease"/>
            <person name="Wu L."/>
            <person name="Ma J."/>
        </authorList>
    </citation>
    <scope>NUCLEOTIDE SEQUENCE [LARGE SCALE GENOMIC DNA]</scope>
    <source>
        <strain evidence="3">CGMCC 1.3240</strain>
    </source>
</reference>
<dbReference type="RefSeq" id="WP_379188747.1">
    <property type="nucleotide sequence ID" value="NZ_JBHSOW010000047.1"/>
</dbReference>
<dbReference type="EMBL" id="JBHSOW010000047">
    <property type="protein sequence ID" value="MFC5650194.1"/>
    <property type="molecule type" value="Genomic_DNA"/>
</dbReference>
<protein>
    <submittedName>
        <fullName evidence="2">CBO0543 family protein</fullName>
    </submittedName>
</protein>
<keyword evidence="1" id="KW-1133">Transmembrane helix</keyword>
<evidence type="ECO:0000313" key="3">
    <source>
        <dbReference type="Proteomes" id="UP001596047"/>
    </source>
</evidence>
<feature type="transmembrane region" description="Helical" evidence="1">
    <location>
        <begin position="99"/>
        <end position="116"/>
    </location>
</feature>
<feature type="transmembrane region" description="Helical" evidence="1">
    <location>
        <begin position="128"/>
        <end position="151"/>
    </location>
</feature>
<sequence length="160" mass="19326">MLNYDYIVEFAVWVIGAVLLLTLVPKAKIREAWISFLFMLLLSTVFGLLVVEFELIQYPSRLFARAINSSFTFEFFAFPVISVIYNLHYPDRFKLWMRLGYMLFFPAVLSVTELWLERHTNVIKYIHWSWYWSFVTLLLTLQASLLLYRWFCRYPCFRVM</sequence>
<feature type="transmembrane region" description="Helical" evidence="1">
    <location>
        <begin position="36"/>
        <end position="56"/>
    </location>
</feature>
<evidence type="ECO:0000313" key="2">
    <source>
        <dbReference type="EMBL" id="MFC5650194.1"/>
    </source>
</evidence>
<dbReference type="Proteomes" id="UP001596047">
    <property type="component" value="Unassembled WGS sequence"/>
</dbReference>
<proteinExistence type="predicted"/>
<gene>
    <name evidence="2" type="ORF">ACFPYJ_13870</name>
</gene>
<keyword evidence="1" id="KW-0812">Transmembrane</keyword>
<keyword evidence="1" id="KW-0472">Membrane</keyword>
<comment type="caution">
    <text evidence="2">The sequence shown here is derived from an EMBL/GenBank/DDBJ whole genome shotgun (WGS) entry which is preliminary data.</text>
</comment>
<keyword evidence="3" id="KW-1185">Reference proteome</keyword>
<accession>A0ABW0VZM5</accession>
<feature type="transmembrane region" description="Helical" evidence="1">
    <location>
        <begin position="62"/>
        <end position="87"/>
    </location>
</feature>
<name>A0ABW0VZM5_9BACL</name>
<dbReference type="NCBIfam" id="NF041644">
    <property type="entry name" value="CBO0543_fam"/>
    <property type="match status" value="1"/>
</dbReference>